<dbReference type="Proteomes" id="UP000486602">
    <property type="component" value="Unassembled WGS sequence"/>
</dbReference>
<evidence type="ECO:0000256" key="3">
    <source>
        <dbReference type="ARBA" id="ARBA00022692"/>
    </source>
</evidence>
<keyword evidence="5 6" id="KW-0472">Membrane</keyword>
<accession>A0A7K3WUJ9</accession>
<dbReference type="PANTHER" id="PTHR43461:SF1">
    <property type="entry name" value="TRANSMEMBRANE PROTEIN 256"/>
    <property type="match status" value="1"/>
</dbReference>
<evidence type="ECO:0000313" key="8">
    <source>
        <dbReference type="Proteomes" id="UP000486602"/>
    </source>
</evidence>
<dbReference type="GO" id="GO:0005886">
    <property type="term" value="C:plasma membrane"/>
    <property type="evidence" value="ECO:0007669"/>
    <property type="project" value="TreeGrafter"/>
</dbReference>
<keyword evidence="3 6" id="KW-0812">Transmembrane</keyword>
<dbReference type="RefSeq" id="WP_163286676.1">
    <property type="nucleotide sequence ID" value="NZ_JAAGVY010000044.1"/>
</dbReference>
<comment type="caution">
    <text evidence="7">The sequence shown here is derived from an EMBL/GenBank/DDBJ whole genome shotgun (WGS) entry which is preliminary data.</text>
</comment>
<evidence type="ECO:0000256" key="5">
    <source>
        <dbReference type="ARBA" id="ARBA00023136"/>
    </source>
</evidence>
<keyword evidence="8" id="KW-1185">Reference proteome</keyword>
<comment type="subcellular location">
    <subcellularLocation>
        <location evidence="1">Membrane</location>
        <topology evidence="1">Multi-pass membrane protein</topology>
    </subcellularLocation>
</comment>
<evidence type="ECO:0000256" key="1">
    <source>
        <dbReference type="ARBA" id="ARBA00004141"/>
    </source>
</evidence>
<feature type="transmembrane region" description="Helical" evidence="6">
    <location>
        <begin position="108"/>
        <end position="128"/>
    </location>
</feature>
<feature type="transmembrane region" description="Helical" evidence="6">
    <location>
        <begin position="47"/>
        <end position="65"/>
    </location>
</feature>
<dbReference type="EMBL" id="JAAGVY010000044">
    <property type="protein sequence ID" value="NEN25218.1"/>
    <property type="molecule type" value="Genomic_DNA"/>
</dbReference>
<dbReference type="PANTHER" id="PTHR43461">
    <property type="entry name" value="TRANSMEMBRANE PROTEIN 256"/>
    <property type="match status" value="1"/>
</dbReference>
<evidence type="ECO:0000256" key="4">
    <source>
        <dbReference type="ARBA" id="ARBA00022989"/>
    </source>
</evidence>
<evidence type="ECO:0000256" key="6">
    <source>
        <dbReference type="SAM" id="Phobius"/>
    </source>
</evidence>
<reference evidence="7 8" key="1">
    <citation type="submission" date="2020-02" db="EMBL/GenBank/DDBJ databases">
        <title>Out from the shadows clarifying the taxonomy of the family Cryomorphaceae and related taxa by utilizing the GTDB taxonomic framework.</title>
        <authorList>
            <person name="Bowman J.P."/>
        </authorList>
    </citation>
    <scope>NUCLEOTIDE SEQUENCE [LARGE SCALE GENOMIC DNA]</scope>
    <source>
        <strain evidence="7 8">QSSC 1-22</strain>
    </source>
</reference>
<name>A0A7K3WUJ9_9FLAO</name>
<sequence length="136" mass="14991">MKKTYFTIAAFSMAIAVLFGAMGAHSLKDVLTPEQLDSFKTGVRYQVWHSLAIFILMLLPVDLISEKTQSRVALFFVGGIILFSFSIYLLATLRIFEIESFAPFIGPITPLGGVLLIGGWLMLGMAIVKSKVSFTH</sequence>
<gene>
    <name evidence="7" type="ORF">G3O08_17105</name>
</gene>
<dbReference type="InterPro" id="IPR006696">
    <property type="entry name" value="DUF423"/>
</dbReference>
<feature type="transmembrane region" description="Helical" evidence="6">
    <location>
        <begin position="72"/>
        <end position="96"/>
    </location>
</feature>
<evidence type="ECO:0000313" key="7">
    <source>
        <dbReference type="EMBL" id="NEN25218.1"/>
    </source>
</evidence>
<comment type="similarity">
    <text evidence="2">Belongs to the UPF0382 family.</text>
</comment>
<keyword evidence="4 6" id="KW-1133">Transmembrane helix</keyword>
<dbReference type="AlphaFoldDB" id="A0A7K3WUJ9"/>
<proteinExistence type="inferred from homology"/>
<organism evidence="7 8">
    <name type="scientific">Cryomorpha ignava</name>
    <dbReference type="NCBI Taxonomy" id="101383"/>
    <lineage>
        <taxon>Bacteria</taxon>
        <taxon>Pseudomonadati</taxon>
        <taxon>Bacteroidota</taxon>
        <taxon>Flavobacteriia</taxon>
        <taxon>Flavobacteriales</taxon>
        <taxon>Cryomorphaceae</taxon>
        <taxon>Cryomorpha</taxon>
    </lineage>
</organism>
<evidence type="ECO:0000256" key="2">
    <source>
        <dbReference type="ARBA" id="ARBA00009694"/>
    </source>
</evidence>
<protein>
    <submittedName>
        <fullName evidence="7">DUF423 domain-containing protein</fullName>
    </submittedName>
</protein>
<dbReference type="Pfam" id="PF04241">
    <property type="entry name" value="DUF423"/>
    <property type="match status" value="1"/>
</dbReference>